<protein>
    <submittedName>
        <fullName evidence="1">Uncharacterized protein</fullName>
    </submittedName>
</protein>
<dbReference type="Proteomes" id="UP000265750">
    <property type="component" value="Unassembled WGS sequence"/>
</dbReference>
<dbReference type="AlphaFoldDB" id="A0A3A1WHC7"/>
<evidence type="ECO:0000313" key="2">
    <source>
        <dbReference type="Proteomes" id="UP000265750"/>
    </source>
</evidence>
<dbReference type="EMBL" id="QYRN01000010">
    <property type="protein sequence ID" value="RIX98416.1"/>
    <property type="molecule type" value="Genomic_DNA"/>
</dbReference>
<name>A0A3A1WHC7_9HYPH</name>
<accession>A0A3A1WHC7</accession>
<sequence length="65" mass="7516">MLFFRVRLHRDRIVGRFADFVRVHEGFGRIAHRNRTVGWAGITSRPEGEVFDVGHRRVSRNASPG</sequence>
<comment type="caution">
    <text evidence="1">The sequence shown here is derived from an EMBL/GenBank/DDBJ whole genome shotgun (WGS) entry which is preliminary data.</text>
</comment>
<proteinExistence type="predicted"/>
<gene>
    <name evidence="1" type="ORF">D3218_16880</name>
</gene>
<evidence type="ECO:0000313" key="1">
    <source>
        <dbReference type="EMBL" id="RIX98416.1"/>
    </source>
</evidence>
<reference evidence="2" key="1">
    <citation type="submission" date="2018-09" db="EMBL/GenBank/DDBJ databases">
        <authorList>
            <person name="Tuo L."/>
        </authorList>
    </citation>
    <scope>NUCLEOTIDE SEQUENCE [LARGE SCALE GENOMIC DNA]</scope>
    <source>
        <strain evidence="2">M2BS4Y-1</strain>
    </source>
</reference>
<organism evidence="1 2">
    <name type="scientific">Aureimonas flava</name>
    <dbReference type="NCBI Taxonomy" id="2320271"/>
    <lineage>
        <taxon>Bacteria</taxon>
        <taxon>Pseudomonadati</taxon>
        <taxon>Pseudomonadota</taxon>
        <taxon>Alphaproteobacteria</taxon>
        <taxon>Hyphomicrobiales</taxon>
        <taxon>Aurantimonadaceae</taxon>
        <taxon>Aureimonas</taxon>
    </lineage>
</organism>
<keyword evidence="2" id="KW-1185">Reference proteome</keyword>